<keyword evidence="2" id="KW-1003">Cell membrane</keyword>
<dbReference type="Pfam" id="PF03631">
    <property type="entry name" value="Virul_fac_BrkB"/>
    <property type="match status" value="1"/>
</dbReference>
<comment type="caution">
    <text evidence="8">The sequence shown here is derived from an EMBL/GenBank/DDBJ whole genome shotgun (WGS) entry which is preliminary data.</text>
</comment>
<evidence type="ECO:0000256" key="2">
    <source>
        <dbReference type="ARBA" id="ARBA00022475"/>
    </source>
</evidence>
<dbReference type="RefSeq" id="WP_163892185.1">
    <property type="nucleotide sequence ID" value="NZ_JAAFYS010000002.1"/>
</dbReference>
<sequence length="360" mass="38835">MQWSTALRVGKAIVDNVSRADLGLAAAGVAFFGMFAIFPALAAVIAIFGILADPGIVEDQFELWRQFIPEDVFRILYLQVSRLLDTQSDTLGWTTIIAVLLALWTSRASVSALIRGLNAIHGAPERTGLAHMIRVMVLTGTLILLAIVALLVVVIAPIVLAIVPLPQVTQLIAEGLRWVAGVAIVFFGLGALYRWGPNVPGDRASLANPGTFFAVLCGILASTGLSLYLSNFGNYNELYGSIGAVMALMIWLYIMALLALVGAAVNVALRAERRRRRELKAARIADRQAEKEASRARKEAEKHKGDGDPAMSGDEMTMPSEDDVSVAEFRAEMEGKQKAKAFKEAAEEEERPGHMPLPGG</sequence>
<feature type="transmembrane region" description="Helical" evidence="7">
    <location>
        <begin position="207"/>
        <end position="229"/>
    </location>
</feature>
<name>A0A6B2JS28_9RHOB</name>
<dbReference type="Proteomes" id="UP000474757">
    <property type="component" value="Unassembled WGS sequence"/>
</dbReference>
<reference evidence="8 9" key="1">
    <citation type="submission" date="2020-02" db="EMBL/GenBank/DDBJ databases">
        <title>Pseudoroseicyclus tamarix, sp. nov., isolated from offshore sediment of a Tamarix chinensis forest.</title>
        <authorList>
            <person name="Gai Y."/>
        </authorList>
    </citation>
    <scope>NUCLEOTIDE SEQUENCE [LARGE SCALE GENOMIC DNA]</scope>
    <source>
        <strain evidence="8 9">CLL3-39</strain>
    </source>
</reference>
<gene>
    <name evidence="8" type="ORF">GZA08_08560</name>
</gene>
<evidence type="ECO:0000256" key="4">
    <source>
        <dbReference type="ARBA" id="ARBA00022989"/>
    </source>
</evidence>
<dbReference type="InterPro" id="IPR017039">
    <property type="entry name" value="Virul_fac_BrkB"/>
</dbReference>
<dbReference type="PANTHER" id="PTHR30213:SF0">
    <property type="entry name" value="UPF0761 MEMBRANE PROTEIN YIHY"/>
    <property type="match status" value="1"/>
</dbReference>
<feature type="transmembrane region" description="Helical" evidence="7">
    <location>
        <begin position="241"/>
        <end position="269"/>
    </location>
</feature>
<dbReference type="GO" id="GO:0005886">
    <property type="term" value="C:plasma membrane"/>
    <property type="evidence" value="ECO:0007669"/>
    <property type="project" value="UniProtKB-SubCell"/>
</dbReference>
<evidence type="ECO:0000313" key="8">
    <source>
        <dbReference type="EMBL" id="NDV01018.1"/>
    </source>
</evidence>
<keyword evidence="4 7" id="KW-1133">Transmembrane helix</keyword>
<keyword evidence="3 7" id="KW-0812">Transmembrane</keyword>
<comment type="subcellular location">
    <subcellularLocation>
        <location evidence="1">Cell membrane</location>
        <topology evidence="1">Multi-pass membrane protein</topology>
    </subcellularLocation>
</comment>
<protein>
    <submittedName>
        <fullName evidence="8">YihY/virulence factor BrkB family protein</fullName>
    </submittedName>
</protein>
<dbReference type="EMBL" id="JAAGAB010000002">
    <property type="protein sequence ID" value="NDV01018.1"/>
    <property type="molecule type" value="Genomic_DNA"/>
</dbReference>
<organism evidence="8 9">
    <name type="scientific">Pseudoroseicyclus tamaricis</name>
    <dbReference type="NCBI Taxonomy" id="2705421"/>
    <lineage>
        <taxon>Bacteria</taxon>
        <taxon>Pseudomonadati</taxon>
        <taxon>Pseudomonadota</taxon>
        <taxon>Alphaproteobacteria</taxon>
        <taxon>Rhodobacterales</taxon>
        <taxon>Paracoccaceae</taxon>
        <taxon>Pseudoroseicyclus</taxon>
    </lineage>
</organism>
<evidence type="ECO:0000256" key="1">
    <source>
        <dbReference type="ARBA" id="ARBA00004651"/>
    </source>
</evidence>
<dbReference type="AlphaFoldDB" id="A0A6B2JS28"/>
<feature type="compositionally biased region" description="Basic and acidic residues" evidence="6">
    <location>
        <begin position="284"/>
        <end position="307"/>
    </location>
</feature>
<evidence type="ECO:0000256" key="6">
    <source>
        <dbReference type="SAM" id="MobiDB-lite"/>
    </source>
</evidence>
<feature type="compositionally biased region" description="Basic and acidic residues" evidence="6">
    <location>
        <begin position="329"/>
        <end position="345"/>
    </location>
</feature>
<evidence type="ECO:0000256" key="7">
    <source>
        <dbReference type="SAM" id="Phobius"/>
    </source>
</evidence>
<dbReference type="PANTHER" id="PTHR30213">
    <property type="entry name" value="INNER MEMBRANE PROTEIN YHJD"/>
    <property type="match status" value="1"/>
</dbReference>
<feature type="region of interest" description="Disordered" evidence="6">
    <location>
        <begin position="284"/>
        <end position="360"/>
    </location>
</feature>
<proteinExistence type="predicted"/>
<feature type="transmembrane region" description="Helical" evidence="7">
    <location>
        <begin position="91"/>
        <end position="114"/>
    </location>
</feature>
<keyword evidence="5 7" id="KW-0472">Membrane</keyword>
<dbReference type="NCBIfam" id="TIGR00765">
    <property type="entry name" value="yihY_not_rbn"/>
    <property type="match status" value="1"/>
</dbReference>
<evidence type="ECO:0000256" key="5">
    <source>
        <dbReference type="ARBA" id="ARBA00023136"/>
    </source>
</evidence>
<keyword evidence="9" id="KW-1185">Reference proteome</keyword>
<feature type="transmembrane region" description="Helical" evidence="7">
    <location>
        <begin position="21"/>
        <end position="51"/>
    </location>
</feature>
<feature type="transmembrane region" description="Helical" evidence="7">
    <location>
        <begin position="135"/>
        <end position="163"/>
    </location>
</feature>
<evidence type="ECO:0000313" key="9">
    <source>
        <dbReference type="Proteomes" id="UP000474757"/>
    </source>
</evidence>
<feature type="transmembrane region" description="Helical" evidence="7">
    <location>
        <begin position="175"/>
        <end position="195"/>
    </location>
</feature>
<evidence type="ECO:0000256" key="3">
    <source>
        <dbReference type="ARBA" id="ARBA00022692"/>
    </source>
</evidence>
<accession>A0A6B2JS28</accession>